<evidence type="ECO:0000259" key="3">
    <source>
        <dbReference type="Pfam" id="PF05368"/>
    </source>
</evidence>
<name>A0A165EIX0_9BASI</name>
<dbReference type="GO" id="GO:0016491">
    <property type="term" value="F:oxidoreductase activity"/>
    <property type="evidence" value="ECO:0007669"/>
    <property type="project" value="UniProtKB-KW"/>
</dbReference>
<feature type="domain" description="NmrA-like" evidence="3">
    <location>
        <begin position="8"/>
        <end position="238"/>
    </location>
</feature>
<evidence type="ECO:0000256" key="1">
    <source>
        <dbReference type="ARBA" id="ARBA00022857"/>
    </source>
</evidence>
<dbReference type="Proteomes" id="UP000076842">
    <property type="component" value="Unassembled WGS sequence"/>
</dbReference>
<organism evidence="4 5">
    <name type="scientific">Calocera cornea HHB12733</name>
    <dbReference type="NCBI Taxonomy" id="1353952"/>
    <lineage>
        <taxon>Eukaryota</taxon>
        <taxon>Fungi</taxon>
        <taxon>Dikarya</taxon>
        <taxon>Basidiomycota</taxon>
        <taxon>Agaricomycotina</taxon>
        <taxon>Dacrymycetes</taxon>
        <taxon>Dacrymycetales</taxon>
        <taxon>Dacrymycetaceae</taxon>
        <taxon>Calocera</taxon>
    </lineage>
</organism>
<dbReference type="OrthoDB" id="5283654at2759"/>
<dbReference type="InParanoid" id="A0A165EIX0"/>
<sequence length="280" mass="31089">MSDFKSFVVAGAGHLGVFVIQELVKLKKAGKITSVVVFTRSNDSHEKILQLGAKPININYQNADQLAHALKGVDCFISTLTVSAIQFEKEIARACKAVDVRLFVPSEFGLPKVDHVGSKKDEVKKYIKEIKQPYAVFYTGAFTDMIFTPYAGFNWDEGKVSIGGSGDQPLSCTARPDIARYMAYVLTELPADDLENKIFCIEGERISFNAVCSGWEARTGRTLQITRIPRSVLEKEPPTNFGAHLLVEIDKGNGTVGPPEEINLYYPEWRPKKVLEVLLD</sequence>
<evidence type="ECO:0000313" key="4">
    <source>
        <dbReference type="EMBL" id="KZT54961.1"/>
    </source>
</evidence>
<keyword evidence="2" id="KW-0560">Oxidoreductase</keyword>
<dbReference type="STRING" id="1353952.A0A165EIX0"/>
<reference evidence="4 5" key="1">
    <citation type="journal article" date="2016" name="Mol. Biol. Evol.">
        <title>Comparative Genomics of Early-Diverging Mushroom-Forming Fungi Provides Insights into the Origins of Lignocellulose Decay Capabilities.</title>
        <authorList>
            <person name="Nagy L.G."/>
            <person name="Riley R."/>
            <person name="Tritt A."/>
            <person name="Adam C."/>
            <person name="Daum C."/>
            <person name="Floudas D."/>
            <person name="Sun H."/>
            <person name="Yadav J.S."/>
            <person name="Pangilinan J."/>
            <person name="Larsson K.H."/>
            <person name="Matsuura K."/>
            <person name="Barry K."/>
            <person name="Labutti K."/>
            <person name="Kuo R."/>
            <person name="Ohm R.A."/>
            <person name="Bhattacharya S.S."/>
            <person name="Shirouzu T."/>
            <person name="Yoshinaga Y."/>
            <person name="Martin F.M."/>
            <person name="Grigoriev I.V."/>
            <person name="Hibbett D.S."/>
        </authorList>
    </citation>
    <scope>NUCLEOTIDE SEQUENCE [LARGE SCALE GENOMIC DNA]</scope>
    <source>
        <strain evidence="4 5">HHB12733</strain>
    </source>
</reference>
<dbReference type="InterPro" id="IPR051609">
    <property type="entry name" value="NmrA/Isoflavone_reductase-like"/>
</dbReference>
<dbReference type="InterPro" id="IPR036291">
    <property type="entry name" value="NAD(P)-bd_dom_sf"/>
</dbReference>
<accession>A0A165EIX0</accession>
<dbReference type="InterPro" id="IPR008030">
    <property type="entry name" value="NmrA-like"/>
</dbReference>
<dbReference type="Gene3D" id="3.90.25.10">
    <property type="entry name" value="UDP-galactose 4-epimerase, domain 1"/>
    <property type="match status" value="1"/>
</dbReference>
<evidence type="ECO:0000256" key="2">
    <source>
        <dbReference type="ARBA" id="ARBA00023002"/>
    </source>
</evidence>
<evidence type="ECO:0000313" key="5">
    <source>
        <dbReference type="Proteomes" id="UP000076842"/>
    </source>
</evidence>
<dbReference type="SUPFAM" id="SSF51735">
    <property type="entry name" value="NAD(P)-binding Rossmann-fold domains"/>
    <property type="match status" value="1"/>
</dbReference>
<dbReference type="PANTHER" id="PTHR47706:SF9">
    <property type="entry name" value="NMRA-LIKE DOMAIN-CONTAINING PROTEIN-RELATED"/>
    <property type="match status" value="1"/>
</dbReference>
<keyword evidence="5" id="KW-1185">Reference proteome</keyword>
<dbReference type="AlphaFoldDB" id="A0A165EIX0"/>
<dbReference type="PANTHER" id="PTHR47706">
    <property type="entry name" value="NMRA-LIKE FAMILY PROTEIN"/>
    <property type="match status" value="1"/>
</dbReference>
<gene>
    <name evidence="4" type="ORF">CALCODRAFT_519017</name>
</gene>
<proteinExistence type="predicted"/>
<protein>
    <submittedName>
        <fullName evidence="4">NAD(P)-binding protein</fullName>
    </submittedName>
</protein>
<dbReference type="Gene3D" id="3.40.50.720">
    <property type="entry name" value="NAD(P)-binding Rossmann-like Domain"/>
    <property type="match status" value="1"/>
</dbReference>
<dbReference type="Pfam" id="PF05368">
    <property type="entry name" value="NmrA"/>
    <property type="match status" value="1"/>
</dbReference>
<dbReference type="EMBL" id="KV424003">
    <property type="protein sequence ID" value="KZT54961.1"/>
    <property type="molecule type" value="Genomic_DNA"/>
</dbReference>
<keyword evidence="1" id="KW-0521">NADP</keyword>